<gene>
    <name evidence="2" type="ORF">NDI56_04225</name>
</gene>
<dbReference type="PANTHER" id="PTHR46112:SF2">
    <property type="entry name" value="XAA-PRO AMINOPEPTIDASE P-RELATED"/>
    <property type="match status" value="1"/>
</dbReference>
<dbReference type="SUPFAM" id="SSF53092">
    <property type="entry name" value="Creatinase/prolidase N-terminal domain"/>
    <property type="match status" value="1"/>
</dbReference>
<protein>
    <submittedName>
        <fullName evidence="2">M24 family metallopeptidase</fullName>
    </submittedName>
</protein>
<dbReference type="Pfam" id="PF00557">
    <property type="entry name" value="Peptidase_M24"/>
    <property type="match status" value="1"/>
</dbReference>
<dbReference type="EMBL" id="JAMQON010000001">
    <property type="protein sequence ID" value="MDS0258617.1"/>
    <property type="molecule type" value="Genomic_DNA"/>
</dbReference>
<proteinExistence type="predicted"/>
<dbReference type="CDD" id="cd01066">
    <property type="entry name" value="APP_MetAP"/>
    <property type="match status" value="1"/>
</dbReference>
<feature type="domain" description="Peptidase M24" evidence="1">
    <location>
        <begin position="142"/>
        <end position="294"/>
    </location>
</feature>
<organism evidence="2 3">
    <name type="scientific">Haloarcula saliterrae</name>
    <dbReference type="NCBI Taxonomy" id="2950534"/>
    <lineage>
        <taxon>Archaea</taxon>
        <taxon>Methanobacteriati</taxon>
        <taxon>Methanobacteriota</taxon>
        <taxon>Stenosarchaea group</taxon>
        <taxon>Halobacteria</taxon>
        <taxon>Halobacteriales</taxon>
        <taxon>Haloarculaceae</taxon>
        <taxon>Haloarcula</taxon>
    </lineage>
</organism>
<dbReference type="InterPro" id="IPR000994">
    <property type="entry name" value="Pept_M24"/>
</dbReference>
<dbReference type="RefSeq" id="WP_310918181.1">
    <property type="nucleotide sequence ID" value="NZ_JAMQON010000001.1"/>
</dbReference>
<dbReference type="Gene3D" id="3.90.230.10">
    <property type="entry name" value="Creatinase/methionine aminopeptidase superfamily"/>
    <property type="match status" value="1"/>
</dbReference>
<evidence type="ECO:0000259" key="1">
    <source>
        <dbReference type="Pfam" id="PF00557"/>
    </source>
</evidence>
<dbReference type="InterPro" id="IPR050659">
    <property type="entry name" value="Peptidase_M24B"/>
</dbReference>
<keyword evidence="3" id="KW-1185">Reference proteome</keyword>
<dbReference type="InterPro" id="IPR036005">
    <property type="entry name" value="Creatinase/aminopeptidase-like"/>
</dbReference>
<sequence length="368" mass="39185">MSLTARLDAYLASNDLDAVWFARPGSFAWLTGGVDASGAESGDNVVDRGGDIGVAAAGYDGDGVTVVTDNIEAPRLRDEELADGVDIETFPWYDGSLAATVAAVSPSPAAADFDVPGLDSLDATPLRQPLTDRQQTRYRDFATGVAEAVETVARRAHSTDREREVAAELRGELAAIDASAPVVLVGGSERAQRYRHYTPKAAPLDEYALLSVTAERDGLYTSCTRTVAFDAPEWLRERTRAAMRVEATALAATRAVGADSGTAGDVFDAIQRAYDAVGWDGEWQNHHQGGAAGYAGREWIATPESDAPVAVPQGYAWNPTVRGAKSEDTQLVTEDDITLLSGTGEWPTETVAAVGYDCSMERHSVLDR</sequence>
<evidence type="ECO:0000313" key="2">
    <source>
        <dbReference type="EMBL" id="MDS0258617.1"/>
    </source>
</evidence>
<dbReference type="PANTHER" id="PTHR46112">
    <property type="entry name" value="AMINOPEPTIDASE"/>
    <property type="match status" value="1"/>
</dbReference>
<reference evidence="2 3" key="1">
    <citation type="submission" date="2022-06" db="EMBL/GenBank/DDBJ databases">
        <title>Haloarcula sp. a new haloarchaeum isolate from saline soil.</title>
        <authorList>
            <person name="Strakova D."/>
            <person name="Galisteo C."/>
            <person name="Sanchez-Porro C."/>
            <person name="Ventosa A."/>
        </authorList>
    </citation>
    <scope>NUCLEOTIDE SEQUENCE [LARGE SCALE GENOMIC DNA]</scope>
    <source>
        <strain evidence="2 3">S1CR25-12</strain>
    </source>
</reference>
<comment type="caution">
    <text evidence="2">The sequence shown here is derived from an EMBL/GenBank/DDBJ whole genome shotgun (WGS) entry which is preliminary data.</text>
</comment>
<evidence type="ECO:0000313" key="3">
    <source>
        <dbReference type="Proteomes" id="UP001259659"/>
    </source>
</evidence>
<dbReference type="InterPro" id="IPR029149">
    <property type="entry name" value="Creatin/AminoP/Spt16_N"/>
</dbReference>
<dbReference type="SUPFAM" id="SSF55920">
    <property type="entry name" value="Creatinase/aminopeptidase"/>
    <property type="match status" value="1"/>
</dbReference>
<dbReference type="Proteomes" id="UP001259659">
    <property type="component" value="Unassembled WGS sequence"/>
</dbReference>
<accession>A0ABU2F8M1</accession>
<name>A0ABU2F8M1_9EURY</name>